<proteinExistence type="predicted"/>
<feature type="transmembrane region" description="Helical" evidence="7">
    <location>
        <begin position="34"/>
        <end position="53"/>
    </location>
</feature>
<dbReference type="OrthoDB" id="5405318at2"/>
<dbReference type="InterPro" id="IPR004776">
    <property type="entry name" value="Mem_transp_PIN-like"/>
</dbReference>
<evidence type="ECO:0000256" key="4">
    <source>
        <dbReference type="ARBA" id="ARBA00022692"/>
    </source>
</evidence>
<dbReference type="RefSeq" id="WP_124969892.1">
    <property type="nucleotide sequence ID" value="NZ_RQVS01000003.1"/>
</dbReference>
<organism evidence="8 9">
    <name type="scientific">Gulosibacter macacae</name>
    <dbReference type="NCBI Taxonomy" id="2488791"/>
    <lineage>
        <taxon>Bacteria</taxon>
        <taxon>Bacillati</taxon>
        <taxon>Actinomycetota</taxon>
        <taxon>Actinomycetes</taxon>
        <taxon>Micrococcales</taxon>
        <taxon>Microbacteriaceae</taxon>
        <taxon>Gulosibacter</taxon>
    </lineage>
</organism>
<dbReference type="PANTHER" id="PTHR36838">
    <property type="entry name" value="AUXIN EFFLUX CARRIER FAMILY PROTEIN"/>
    <property type="match status" value="1"/>
</dbReference>
<sequence>MAGVFQGFSVITLIIIVGVVIERTGWLGAHGRKVLTGLAFHVATPALLFGLMYHADLSVLFSGQFIVTAIGMVVIALMYALIGALARWGTGPTTIGALAASFVNSGNLGIPIAVYVLGDGTLVAPVMLAQQLIMGPVALTTLDLATRSPDAAKLRWWQYATRPFVNPIVIGALTGLLLNATNVAMPEFVLEPISLIGAMSVPAMLLAFGMGLNDSPVPLRGPERPQVLTATLLKTLVHPLFAWVLGAFVFNLDATTLFVVVITAALPAAQNIYNYAVTYDTGERLARDSILITTLGSVPVIVLATLLLHP</sequence>
<keyword evidence="2" id="KW-0813">Transport</keyword>
<dbReference type="GO" id="GO:0055085">
    <property type="term" value="P:transmembrane transport"/>
    <property type="evidence" value="ECO:0007669"/>
    <property type="project" value="InterPro"/>
</dbReference>
<evidence type="ECO:0000256" key="3">
    <source>
        <dbReference type="ARBA" id="ARBA00022475"/>
    </source>
</evidence>
<evidence type="ECO:0000256" key="7">
    <source>
        <dbReference type="SAM" id="Phobius"/>
    </source>
</evidence>
<keyword evidence="3" id="KW-1003">Cell membrane</keyword>
<comment type="subcellular location">
    <subcellularLocation>
        <location evidence="1">Membrane</location>
        <topology evidence="1">Multi-pass membrane protein</topology>
    </subcellularLocation>
</comment>
<accession>A0A3P3W2L4</accession>
<dbReference type="GO" id="GO:0016020">
    <property type="term" value="C:membrane"/>
    <property type="evidence" value="ECO:0007669"/>
    <property type="project" value="UniProtKB-SubCell"/>
</dbReference>
<feature type="transmembrane region" description="Helical" evidence="7">
    <location>
        <begin position="193"/>
        <end position="212"/>
    </location>
</feature>
<name>A0A3P3W2L4_9MICO</name>
<dbReference type="PANTHER" id="PTHR36838:SF3">
    <property type="entry name" value="TRANSPORTER AUXIN EFFLUX CARRIER EC FAMILY"/>
    <property type="match status" value="1"/>
</dbReference>
<dbReference type="Pfam" id="PF03547">
    <property type="entry name" value="Mem_trans"/>
    <property type="match status" value="1"/>
</dbReference>
<protein>
    <submittedName>
        <fullName evidence="8">AEC family transporter</fullName>
    </submittedName>
</protein>
<evidence type="ECO:0000256" key="6">
    <source>
        <dbReference type="ARBA" id="ARBA00023136"/>
    </source>
</evidence>
<feature type="transmembrane region" description="Helical" evidence="7">
    <location>
        <begin position="59"/>
        <end position="82"/>
    </location>
</feature>
<keyword evidence="9" id="KW-1185">Reference proteome</keyword>
<keyword evidence="6 7" id="KW-0472">Membrane</keyword>
<evidence type="ECO:0000256" key="1">
    <source>
        <dbReference type="ARBA" id="ARBA00004141"/>
    </source>
</evidence>
<feature type="transmembrane region" description="Helical" evidence="7">
    <location>
        <begin position="289"/>
        <end position="308"/>
    </location>
</feature>
<dbReference type="AlphaFoldDB" id="A0A3P3W2L4"/>
<feature type="transmembrane region" description="Helical" evidence="7">
    <location>
        <begin position="94"/>
        <end position="116"/>
    </location>
</feature>
<feature type="transmembrane region" description="Helical" evidence="7">
    <location>
        <begin position="163"/>
        <end position="181"/>
    </location>
</feature>
<feature type="transmembrane region" description="Helical" evidence="7">
    <location>
        <begin position="232"/>
        <end position="250"/>
    </location>
</feature>
<evidence type="ECO:0000256" key="2">
    <source>
        <dbReference type="ARBA" id="ARBA00022448"/>
    </source>
</evidence>
<feature type="transmembrane region" description="Helical" evidence="7">
    <location>
        <begin position="6"/>
        <end position="22"/>
    </location>
</feature>
<keyword evidence="5 7" id="KW-1133">Transmembrane helix</keyword>
<dbReference type="EMBL" id="RQVS01000003">
    <property type="protein sequence ID" value="RRJ87889.1"/>
    <property type="molecule type" value="Genomic_DNA"/>
</dbReference>
<feature type="transmembrane region" description="Helical" evidence="7">
    <location>
        <begin position="256"/>
        <end position="277"/>
    </location>
</feature>
<keyword evidence="4 7" id="KW-0812">Transmembrane</keyword>
<reference evidence="8 9" key="1">
    <citation type="submission" date="2018-11" db="EMBL/GenBank/DDBJ databases">
        <title>YIM 102482-1 draft genome.</title>
        <authorList>
            <person name="Li G."/>
            <person name="Jiang Y."/>
        </authorList>
    </citation>
    <scope>NUCLEOTIDE SEQUENCE [LARGE SCALE GENOMIC DNA]</scope>
    <source>
        <strain evidence="8 9">YIM 102482-1</strain>
    </source>
</reference>
<dbReference type="Proteomes" id="UP000274391">
    <property type="component" value="Unassembled WGS sequence"/>
</dbReference>
<evidence type="ECO:0000313" key="8">
    <source>
        <dbReference type="EMBL" id="RRJ87889.1"/>
    </source>
</evidence>
<evidence type="ECO:0000313" key="9">
    <source>
        <dbReference type="Proteomes" id="UP000274391"/>
    </source>
</evidence>
<evidence type="ECO:0000256" key="5">
    <source>
        <dbReference type="ARBA" id="ARBA00022989"/>
    </source>
</evidence>
<comment type="caution">
    <text evidence="8">The sequence shown here is derived from an EMBL/GenBank/DDBJ whole genome shotgun (WGS) entry which is preliminary data.</text>
</comment>
<gene>
    <name evidence="8" type="ORF">EG850_03275</name>
</gene>